<dbReference type="EMBL" id="WHWC01000007">
    <property type="protein sequence ID" value="KAG8379540.1"/>
    <property type="molecule type" value="Genomic_DNA"/>
</dbReference>
<keyword evidence="3" id="KW-1185">Reference proteome</keyword>
<dbReference type="PANTHER" id="PTHR47481:SF43">
    <property type="entry name" value="RETROTRANSPOSON COPIA-LIKE N-TERMINAL DOMAIN-CONTAINING PROTEIN"/>
    <property type="match status" value="1"/>
</dbReference>
<sequence>MGSLANLSPVLPSVWIPPPVDWVRINFDGAVFSEHDGIGTVYVVHPTISTAVDSATSATTNPQPSPATTTTNPLTKIHHFLSLKLTPKNYLLWRIQILPLIKGLRLVGYIDGTYPSPPSHHLDPDSNQIVPNPAFSQWEQQDNLLMSALLNSLTEEVVCLVVGATTSHAIWKTLEHAFASPSQARIMQLRLQLQSLKQGDLSIQSYLQQAQSLADKLAAVGQPLNIVDFNLYIFKGLRSQFRDSVTTLTAKAEPPPILSSSVFSLIKNFSTKTRFSISPLQIRPLLLQPKPLPIFLTEARPLLITVGVTTANWFPDTGASHHVTSDVQSLSSVSPYHGTDNLQIGHEFALRDLGGINYFLGLEVVLMSNGVILSQRRDSIEVCSKEEGFLGSYYEAIIVAKITRNNQYVVEYKTLVEDDLSAPLREVVSADEVRPPPPPPERPPMQFFCGDRIDAFDNDGWWVGTVSGMNVDEGKYYVYFELFTVEIAYHPSKLRLHQNWNKGKWSVSFG</sequence>
<dbReference type="InterPro" id="IPR014002">
    <property type="entry name" value="Agenet_dom_plant"/>
</dbReference>
<dbReference type="Proteomes" id="UP000826271">
    <property type="component" value="Unassembled WGS sequence"/>
</dbReference>
<name>A0AAV6XK60_9LAMI</name>
<dbReference type="SMART" id="SM00743">
    <property type="entry name" value="Agenet"/>
    <property type="match status" value="2"/>
</dbReference>
<comment type="caution">
    <text evidence="2">The sequence shown here is derived from an EMBL/GenBank/DDBJ whole genome shotgun (WGS) entry which is preliminary data.</text>
</comment>
<feature type="domain" description="Agenet" evidence="1">
    <location>
        <begin position="445"/>
        <end position="502"/>
    </location>
</feature>
<evidence type="ECO:0000313" key="3">
    <source>
        <dbReference type="Proteomes" id="UP000826271"/>
    </source>
</evidence>
<dbReference type="AlphaFoldDB" id="A0AAV6XK60"/>
<organism evidence="2 3">
    <name type="scientific">Buddleja alternifolia</name>
    <dbReference type="NCBI Taxonomy" id="168488"/>
    <lineage>
        <taxon>Eukaryota</taxon>
        <taxon>Viridiplantae</taxon>
        <taxon>Streptophyta</taxon>
        <taxon>Embryophyta</taxon>
        <taxon>Tracheophyta</taxon>
        <taxon>Spermatophyta</taxon>
        <taxon>Magnoliopsida</taxon>
        <taxon>eudicotyledons</taxon>
        <taxon>Gunneridae</taxon>
        <taxon>Pentapetalae</taxon>
        <taxon>asterids</taxon>
        <taxon>lamiids</taxon>
        <taxon>Lamiales</taxon>
        <taxon>Scrophulariaceae</taxon>
        <taxon>Buddlejeae</taxon>
        <taxon>Buddleja</taxon>
    </lineage>
</organism>
<dbReference type="PANTHER" id="PTHR47481">
    <property type="match status" value="1"/>
</dbReference>
<dbReference type="InterPro" id="IPR008395">
    <property type="entry name" value="Agenet-like_dom"/>
</dbReference>
<accession>A0AAV6XK60</accession>
<gene>
    <name evidence="2" type="ORF">BUALT_Bualt07G0099600</name>
</gene>
<evidence type="ECO:0000313" key="2">
    <source>
        <dbReference type="EMBL" id="KAG8379540.1"/>
    </source>
</evidence>
<feature type="domain" description="Agenet" evidence="1">
    <location>
        <begin position="378"/>
        <end position="441"/>
    </location>
</feature>
<reference evidence="2" key="1">
    <citation type="submission" date="2019-10" db="EMBL/GenBank/DDBJ databases">
        <authorList>
            <person name="Zhang R."/>
            <person name="Pan Y."/>
            <person name="Wang J."/>
            <person name="Ma R."/>
            <person name="Yu S."/>
        </authorList>
    </citation>
    <scope>NUCLEOTIDE SEQUENCE</scope>
    <source>
        <strain evidence="2">LA-IB0</strain>
        <tissue evidence="2">Leaf</tissue>
    </source>
</reference>
<proteinExistence type="predicted"/>
<dbReference type="CDD" id="cd20406">
    <property type="entry name" value="Tudor_Agenet_AtDUF_rpt2_4"/>
    <property type="match status" value="1"/>
</dbReference>
<dbReference type="Gene3D" id="2.30.30.140">
    <property type="match status" value="1"/>
</dbReference>
<dbReference type="CDD" id="cd20405">
    <property type="entry name" value="Tudor_Agenet_AtDUF_rpt1_3"/>
    <property type="match status" value="1"/>
</dbReference>
<dbReference type="Pfam" id="PF14223">
    <property type="entry name" value="Retrotran_gag_2"/>
    <property type="match status" value="1"/>
</dbReference>
<evidence type="ECO:0000259" key="1">
    <source>
        <dbReference type="SMART" id="SM00743"/>
    </source>
</evidence>
<protein>
    <recommendedName>
        <fullName evidence="1">Agenet domain-containing protein</fullName>
    </recommendedName>
</protein>
<dbReference type="Pfam" id="PF05641">
    <property type="entry name" value="Agenet"/>
    <property type="match status" value="1"/>
</dbReference>